<organism evidence="1 2">
    <name type="scientific">Anopheles quadriannulatus</name>
    <name type="common">Mosquito</name>
    <dbReference type="NCBI Taxonomy" id="34691"/>
    <lineage>
        <taxon>Eukaryota</taxon>
        <taxon>Metazoa</taxon>
        <taxon>Ecdysozoa</taxon>
        <taxon>Arthropoda</taxon>
        <taxon>Hexapoda</taxon>
        <taxon>Insecta</taxon>
        <taxon>Pterygota</taxon>
        <taxon>Neoptera</taxon>
        <taxon>Endopterygota</taxon>
        <taxon>Diptera</taxon>
        <taxon>Nematocera</taxon>
        <taxon>Culicoidea</taxon>
        <taxon>Culicidae</taxon>
        <taxon>Anophelinae</taxon>
        <taxon>Anopheles</taxon>
    </lineage>
</organism>
<dbReference type="Proteomes" id="UP000076407">
    <property type="component" value="Unassembled WGS sequence"/>
</dbReference>
<accession>A0A182XA49</accession>
<dbReference type="VEuPathDB" id="VectorBase:AQUA006688"/>
<evidence type="ECO:0000313" key="1">
    <source>
        <dbReference type="EnsemblMetazoa" id="AQUA006688-PA"/>
    </source>
</evidence>
<protein>
    <submittedName>
        <fullName evidence="1">Uncharacterized protein</fullName>
    </submittedName>
</protein>
<proteinExistence type="predicted"/>
<evidence type="ECO:0000313" key="2">
    <source>
        <dbReference type="Proteomes" id="UP000076407"/>
    </source>
</evidence>
<name>A0A182XA49_ANOQN</name>
<dbReference type="AlphaFoldDB" id="A0A182XA49"/>
<keyword evidence="2" id="KW-1185">Reference proteome</keyword>
<dbReference type="STRING" id="34691.A0A182XA49"/>
<sequence length="79" mass="9253">MKANCIHAKILTGKRRDDDVLLPRIYCDSNDKGHAFQIRRKQFPIQRFMDNLQALQAYVRKNVMRRTIKPLEHDGASLS</sequence>
<reference evidence="1" key="1">
    <citation type="submission" date="2020-05" db="UniProtKB">
        <authorList>
            <consortium name="EnsemblMetazoa"/>
        </authorList>
    </citation>
    <scope>IDENTIFICATION</scope>
    <source>
        <strain evidence="1">SANGQUA</strain>
    </source>
</reference>
<dbReference type="EnsemblMetazoa" id="AQUA006688-RA">
    <property type="protein sequence ID" value="AQUA006688-PA"/>
    <property type="gene ID" value="AQUA006688"/>
</dbReference>